<evidence type="ECO:0000256" key="4">
    <source>
        <dbReference type="RuleBase" id="RU362026"/>
    </source>
</evidence>
<dbReference type="PIRSF" id="PIRSF036758">
    <property type="entry name" value="Aden_M_ParB"/>
    <property type="match status" value="1"/>
</dbReference>
<dbReference type="EC" id="2.1.1.-" evidence="4"/>
<evidence type="ECO:0000256" key="3">
    <source>
        <dbReference type="ARBA" id="ARBA00022679"/>
    </source>
</evidence>
<reference evidence="7" key="1">
    <citation type="journal article" date="2019" name="Int. J. Syst. Evol. Microbiol.">
        <title>The Global Catalogue of Microorganisms (GCM) 10K type strain sequencing project: providing services to taxonomists for standard genome sequencing and annotation.</title>
        <authorList>
            <consortium name="The Broad Institute Genomics Platform"/>
            <consortium name="The Broad Institute Genome Sequencing Center for Infectious Disease"/>
            <person name="Wu L."/>
            <person name="Ma J."/>
        </authorList>
    </citation>
    <scope>NUCLEOTIDE SEQUENCE [LARGE SCALE GENOMIC DNA]</scope>
    <source>
        <strain evidence="7">NBRC 105857</strain>
    </source>
</reference>
<accession>A0ABQ5YVM2</accession>
<dbReference type="Gene3D" id="3.90.1530.10">
    <property type="entry name" value="Conserved hypothetical protein from pyrococcus furiosus pfu- 392566-001, ParB domain"/>
    <property type="match status" value="1"/>
</dbReference>
<evidence type="ECO:0000313" key="7">
    <source>
        <dbReference type="Proteomes" id="UP001156664"/>
    </source>
</evidence>
<dbReference type="SUPFAM" id="SSF110849">
    <property type="entry name" value="ParB/Sulfiredoxin"/>
    <property type="match status" value="1"/>
</dbReference>
<feature type="domain" description="DNA methylase N-4/N-6" evidence="5">
    <location>
        <begin position="211"/>
        <end position="402"/>
    </location>
</feature>
<dbReference type="InterPro" id="IPR015840">
    <property type="entry name" value="DNA_MeTrfase_ParB"/>
</dbReference>
<keyword evidence="3" id="KW-0808">Transferase</keyword>
<evidence type="ECO:0000313" key="6">
    <source>
        <dbReference type="EMBL" id="GLR26522.1"/>
    </source>
</evidence>
<gene>
    <name evidence="6" type="ORF">GCM10007875_16120</name>
</gene>
<protein>
    <recommendedName>
        <fullName evidence="4">Methyltransferase</fullName>
        <ecNumber evidence="4">2.1.1.-</ecNumber>
    </recommendedName>
</protein>
<dbReference type="InterPro" id="IPR002941">
    <property type="entry name" value="DNA_methylase_N4/N6"/>
</dbReference>
<dbReference type="InterPro" id="IPR001091">
    <property type="entry name" value="RM_Methyltransferase"/>
</dbReference>
<dbReference type="PROSITE" id="PS00092">
    <property type="entry name" value="N6_MTASE"/>
    <property type="match status" value="1"/>
</dbReference>
<dbReference type="PRINTS" id="PR00508">
    <property type="entry name" value="S21N4MTFRASE"/>
</dbReference>
<sequence length="435" mass="47564">MSTENLNLCDIDTLIPYARNSRTHSESQISEIASSIEEFGFAGSIVVRDGVIAKGHGTLAAAKKILSAGKSIYPAPGKRAGASPFPKGMIPVLDASGWSDSQFKAFVIADNKLATKAGWDTDLLALEILDLREEKFDLSVLGFSDIELNELNKISGAGASGGLTDPDEVPAAPEKPVSKSGDIWILGDHRLMCGDSTQAGDVARLCAGSKIDLLLTDPPYNVAYEGGTKDKLTIENDSMDDASFRAFLRDAFFAADAVLKPGAVFYIWHADSEGFNFRGACRDVGWKVAQCLIWKKSSLVMGRQDYQWIHEPCLYGWKTGASHLWASDRKQTTVLEFDKPSRNAEHPTMKPVALFEYQLLNNTKGGDIALDIFSGSGTNLIACTNQNRVAYNMEFDPRYVDVQIKRWQDYTGQLAVREQDGLSFAEAKAQEPIEA</sequence>
<dbReference type="GO" id="GO:0008168">
    <property type="term" value="F:methyltransferase activity"/>
    <property type="evidence" value="ECO:0007669"/>
    <property type="project" value="UniProtKB-KW"/>
</dbReference>
<dbReference type="EMBL" id="BSOJ01000015">
    <property type="protein sequence ID" value="GLR26522.1"/>
    <property type="molecule type" value="Genomic_DNA"/>
</dbReference>
<dbReference type="InterPro" id="IPR029063">
    <property type="entry name" value="SAM-dependent_MTases_sf"/>
</dbReference>
<dbReference type="CDD" id="cd16403">
    <property type="entry name" value="ParB_N_like_MT"/>
    <property type="match status" value="1"/>
</dbReference>
<dbReference type="Proteomes" id="UP001156664">
    <property type="component" value="Unassembled WGS sequence"/>
</dbReference>
<evidence type="ECO:0000259" key="5">
    <source>
        <dbReference type="Pfam" id="PF01555"/>
    </source>
</evidence>
<keyword evidence="2 6" id="KW-0489">Methyltransferase</keyword>
<dbReference type="SUPFAM" id="SSF53335">
    <property type="entry name" value="S-adenosyl-L-methionine-dependent methyltransferases"/>
    <property type="match status" value="1"/>
</dbReference>
<comment type="similarity">
    <text evidence="1 4">Belongs to the N(4)/N(6)-methyltransferase family.</text>
</comment>
<name>A0ABQ5YVM2_9BURK</name>
<dbReference type="Pfam" id="PF01555">
    <property type="entry name" value="N6_N4_Mtase"/>
    <property type="match status" value="1"/>
</dbReference>
<proteinExistence type="inferred from homology"/>
<comment type="caution">
    <text evidence="6">The sequence shown here is derived from an EMBL/GenBank/DDBJ whole genome shotgun (WGS) entry which is preliminary data.</text>
</comment>
<dbReference type="InterPro" id="IPR002052">
    <property type="entry name" value="DNA_methylase_N6_adenine_CS"/>
</dbReference>
<dbReference type="InterPro" id="IPR036086">
    <property type="entry name" value="ParB/Sulfiredoxin_sf"/>
</dbReference>
<organism evidence="6 7">
    <name type="scientific">Limnobacter litoralis</name>
    <dbReference type="NCBI Taxonomy" id="481366"/>
    <lineage>
        <taxon>Bacteria</taxon>
        <taxon>Pseudomonadati</taxon>
        <taxon>Pseudomonadota</taxon>
        <taxon>Betaproteobacteria</taxon>
        <taxon>Burkholderiales</taxon>
        <taxon>Burkholderiaceae</taxon>
        <taxon>Limnobacter</taxon>
    </lineage>
</organism>
<evidence type="ECO:0000256" key="2">
    <source>
        <dbReference type="ARBA" id="ARBA00022603"/>
    </source>
</evidence>
<evidence type="ECO:0000256" key="1">
    <source>
        <dbReference type="ARBA" id="ARBA00006594"/>
    </source>
</evidence>
<keyword evidence="7" id="KW-1185">Reference proteome</keyword>
<dbReference type="Gene3D" id="3.40.50.150">
    <property type="entry name" value="Vaccinia Virus protein VP39"/>
    <property type="match status" value="1"/>
</dbReference>
<dbReference type="GO" id="GO:0032259">
    <property type="term" value="P:methylation"/>
    <property type="evidence" value="ECO:0007669"/>
    <property type="project" value="UniProtKB-KW"/>
</dbReference>